<keyword evidence="3" id="KW-0732">Signal</keyword>
<keyword evidence="2" id="KW-0812">Transmembrane</keyword>
<dbReference type="Proteomes" id="UP001147782">
    <property type="component" value="Unassembled WGS sequence"/>
</dbReference>
<dbReference type="InterPro" id="IPR039535">
    <property type="entry name" value="ASST-like"/>
</dbReference>
<evidence type="ECO:0008006" key="6">
    <source>
        <dbReference type="Google" id="ProtNLM"/>
    </source>
</evidence>
<dbReference type="RefSeq" id="XP_056559516.1">
    <property type="nucleotide sequence ID" value="XM_056697304.1"/>
</dbReference>
<dbReference type="OrthoDB" id="5427350at2759"/>
<evidence type="ECO:0000256" key="2">
    <source>
        <dbReference type="SAM" id="Phobius"/>
    </source>
</evidence>
<sequence>MASLPLVYILIYTLFQLCISATASPDQEPRFRSEKYAKGFEGPYPLQRYRSADVSGPILNYWQRSVACEDGLYTIFAPRGDSVRQSGPMIVDQQGHLVWFKQYKPTTYNANVHKYKGERYLTFWAGDDSVRGHGEGTYYMLNSHYEEVYKIHGVNGLYGDLHEFQITRDDTALFAVYEILERDLREVNGPEKGWIYDGLFQEVDVETNELLFQWRASEHFPLQEAERDREGDGETEENPWDFFHINSIDKDWRGNYLVSSRYMNSLAYIDGRTGHIIWKLGGKQNSFLDLSDGASTNISWQHHARFHIQADTNTTRTISLFDNASRGEGAPEHTSRGLIIEINEETMTAAVVQEYWNPTPISSQSQGSMQILENGNVVLGYGYSAAWTQFTADGEPLCEVHFGPQTQFHRGQIVSYRVFKQEWVGLPLTSPSVALSGTQAAVSWNGATEVVTWVLQGALPRGKVNGDDNAVAIRQRADDEEGDVKFEFITAVPKSGFETIIPVPADTVYSKLRIIALDKKGVSLGATKGLDWEPEEMNTEVAVYSGEEPHDDGNTGEAPDATSPWTVGIGLITVAILGFCVWLVCKIAYSCSPKGLFTREQSEQAWQRVSTGEELDELGGFSDIESGDRASDSLLKQQQE</sequence>
<feature type="transmembrane region" description="Helical" evidence="2">
    <location>
        <begin position="565"/>
        <end position="589"/>
    </location>
</feature>
<feature type="signal peptide" evidence="3">
    <location>
        <begin position="1"/>
        <end position="20"/>
    </location>
</feature>
<dbReference type="GeneID" id="81436481"/>
<evidence type="ECO:0000313" key="5">
    <source>
        <dbReference type="Proteomes" id="UP001147782"/>
    </source>
</evidence>
<evidence type="ECO:0000256" key="1">
    <source>
        <dbReference type="SAM" id="MobiDB-lite"/>
    </source>
</evidence>
<reference evidence="4" key="1">
    <citation type="submission" date="2022-11" db="EMBL/GenBank/DDBJ databases">
        <authorList>
            <person name="Petersen C."/>
        </authorList>
    </citation>
    <scope>NUCLEOTIDE SEQUENCE</scope>
    <source>
        <strain evidence="4">IBT 29864</strain>
    </source>
</reference>
<protein>
    <recommendedName>
        <fullName evidence="6">ASST-domain-containing protein</fullName>
    </recommendedName>
</protein>
<evidence type="ECO:0000256" key="3">
    <source>
        <dbReference type="SAM" id="SignalP"/>
    </source>
</evidence>
<name>A0A9W9SPV5_9EURO</name>
<dbReference type="PANTHER" id="PTHR35340:SF5">
    <property type="entry name" value="ASST-DOMAIN-CONTAINING PROTEIN"/>
    <property type="match status" value="1"/>
</dbReference>
<keyword evidence="2" id="KW-0472">Membrane</keyword>
<keyword evidence="2" id="KW-1133">Transmembrane helix</keyword>
<dbReference type="AlphaFoldDB" id="A0A9W9SPV5"/>
<gene>
    <name evidence="4" type="ORF">N7496_004373</name>
</gene>
<dbReference type="PANTHER" id="PTHR35340">
    <property type="entry name" value="PQQ ENZYME REPEAT PROTEIN-RELATED"/>
    <property type="match status" value="1"/>
</dbReference>
<dbReference type="Pfam" id="PF14269">
    <property type="entry name" value="Arylsulfotran_2"/>
    <property type="match status" value="1"/>
</dbReference>
<reference evidence="4" key="2">
    <citation type="journal article" date="2023" name="IMA Fungus">
        <title>Comparative genomic study of the Penicillium genus elucidates a diverse pangenome and 15 lateral gene transfer events.</title>
        <authorList>
            <person name="Petersen C."/>
            <person name="Sorensen T."/>
            <person name="Nielsen M.R."/>
            <person name="Sondergaard T.E."/>
            <person name="Sorensen J.L."/>
            <person name="Fitzpatrick D.A."/>
            <person name="Frisvad J.C."/>
            <person name="Nielsen K.L."/>
        </authorList>
    </citation>
    <scope>NUCLEOTIDE SEQUENCE</scope>
    <source>
        <strain evidence="4">IBT 29864</strain>
    </source>
</reference>
<feature type="region of interest" description="Disordered" evidence="1">
    <location>
        <begin position="617"/>
        <end position="640"/>
    </location>
</feature>
<comment type="caution">
    <text evidence="4">The sequence shown here is derived from an EMBL/GenBank/DDBJ whole genome shotgun (WGS) entry which is preliminary data.</text>
</comment>
<dbReference type="InterPro" id="IPR053143">
    <property type="entry name" value="Arylsulfate_ST"/>
</dbReference>
<keyword evidence="5" id="KW-1185">Reference proteome</keyword>
<dbReference type="EMBL" id="JAPZBS010000002">
    <property type="protein sequence ID" value="KAJ5381945.1"/>
    <property type="molecule type" value="Genomic_DNA"/>
</dbReference>
<proteinExistence type="predicted"/>
<evidence type="ECO:0000313" key="4">
    <source>
        <dbReference type="EMBL" id="KAJ5381945.1"/>
    </source>
</evidence>
<organism evidence="4 5">
    <name type="scientific">Penicillium cataractarum</name>
    <dbReference type="NCBI Taxonomy" id="2100454"/>
    <lineage>
        <taxon>Eukaryota</taxon>
        <taxon>Fungi</taxon>
        <taxon>Dikarya</taxon>
        <taxon>Ascomycota</taxon>
        <taxon>Pezizomycotina</taxon>
        <taxon>Eurotiomycetes</taxon>
        <taxon>Eurotiomycetidae</taxon>
        <taxon>Eurotiales</taxon>
        <taxon>Aspergillaceae</taxon>
        <taxon>Penicillium</taxon>
    </lineage>
</organism>
<feature type="chain" id="PRO_5040847208" description="ASST-domain-containing protein" evidence="3">
    <location>
        <begin position="21"/>
        <end position="640"/>
    </location>
</feature>
<accession>A0A9W9SPV5</accession>